<dbReference type="Proteomes" id="UP000014500">
    <property type="component" value="Unassembled WGS sequence"/>
</dbReference>
<dbReference type="InterPro" id="IPR043016">
    <property type="entry name" value="IFT81_N_sf"/>
</dbReference>
<evidence type="ECO:0000256" key="7">
    <source>
        <dbReference type="ARBA" id="ARBA00022990"/>
    </source>
</evidence>
<keyword evidence="8 16" id="KW-0175">Coiled coil</keyword>
<evidence type="ECO:0000256" key="11">
    <source>
        <dbReference type="ARBA" id="ARBA00023273"/>
    </source>
</evidence>
<dbReference type="AlphaFoldDB" id="T1IZS5"/>
<evidence type="ECO:0000256" key="3">
    <source>
        <dbReference type="ARBA" id="ARBA00022553"/>
    </source>
</evidence>
<dbReference type="STRING" id="126957.T1IZS5"/>
<sequence length="670" mass="78168">MSEQLRFIVQELNKEPYNKNLNLISFDSLSDQQLLQTLNDVFADIDAKHRLDIREEEPDQTAIRMLGFLRILKYKPPMENLNNFRQGLVEGAKQVMYPLLYWLLERIPDLKKRAYLAKYLIKIDVPAEFLSDPEVSDFHLQYDELIENFKEIHKEWTQLQNSGFSTGEIRKDITNMEEEKGHITKRIERLKRKVELMPKKDTRMFQMVRNLRLEQEKEQKLMAQNQEQHNIIVSCEKKLDNLTQQLKDLKHAGLGATPEGLMQRTEEEVQVTTYLVKQKLPKEIINKKKHLNDLQKVALEPMSQSQLTALNDRHHQLNTEINQMVENRMRSNDPMDDKVALFRQQVAIVTRKKEASAEAFNEVRTELAQIEEELEEKRTHLNSVAEGGEVLRGEELKNYVNQLRGKSISQELSEIKAENGVLSRTEEILKQRLDQVQKSLHTLESKHGVEGFSAAQDELEKVSTMKSTYDEQKGRTLEEISSVVGQLNVKVNQKKAALAPLIKDLRPLREKSQNLTVEYEEKKNAYDSIAVGLESSVAKLEQEVKSLREELAMHESKLHLINCQRDIAKIQLQRALHETKLYTSGDAAERRKSLREQYTQKIQEQDKEGKALRERQKSVREEFNNKMNQKKMWSDLEKLFECKKKCIEQVKTTKSTTMRRESTGAETMVF</sequence>
<keyword evidence="11" id="KW-0966">Cell projection</keyword>
<dbReference type="GO" id="GO:0030992">
    <property type="term" value="C:intraciliary transport particle B"/>
    <property type="evidence" value="ECO:0007669"/>
    <property type="project" value="InterPro"/>
</dbReference>
<evidence type="ECO:0000313" key="18">
    <source>
        <dbReference type="EnsemblMetazoa" id="SMAR006760-PA"/>
    </source>
</evidence>
<evidence type="ECO:0000256" key="14">
    <source>
        <dbReference type="ARBA" id="ARBA00073058"/>
    </source>
</evidence>
<keyword evidence="3" id="KW-0597">Phosphoprotein</keyword>
<name>T1IZS5_STRMM</name>
<dbReference type="GO" id="GO:0030154">
    <property type="term" value="P:cell differentiation"/>
    <property type="evidence" value="ECO:0007669"/>
    <property type="project" value="UniProtKB-KW"/>
</dbReference>
<protein>
    <recommendedName>
        <fullName evidence="14">Intraflagellar transport protein 81 homolog</fullName>
    </recommendedName>
    <alternativeName>
        <fullName evidence="15">Carnitine deficiency-associated protein expressed in ventricle 1</fullName>
    </alternativeName>
</protein>
<evidence type="ECO:0000256" key="1">
    <source>
        <dbReference type="ARBA" id="ARBA00004120"/>
    </source>
</evidence>
<dbReference type="FunFam" id="1.10.418.70:FF:000001">
    <property type="entry name" value="Intraflagellar transport protein 81 homolog"/>
    <property type="match status" value="1"/>
</dbReference>
<feature type="coiled-coil region" evidence="16">
    <location>
        <begin position="353"/>
        <end position="380"/>
    </location>
</feature>
<dbReference type="PANTHER" id="PTHR15614:SF2">
    <property type="entry name" value="INTRAFLAGELLAR TRANSPORT PROTEIN 81 HOMOLOG"/>
    <property type="match status" value="1"/>
</dbReference>
<comment type="function">
    <text evidence="13">Component of the intraflagellar transport (IFT) complex B: together with IFT74, forms a tubulin-binding module that specifically mediates transport of tubulin within the cilium. Binds tubulin via its CH (calponin-homology)-like region. Required for ciliogenesis. Required for proper regulation of SHH signaling. Plays an important role during spermatogenesis by modulating the assembly and elongation of the sperm flagella.</text>
</comment>
<comment type="subcellular location">
    <subcellularLocation>
        <location evidence="1">Cytoplasm</location>
        <location evidence="1">Cytoskeleton</location>
        <location evidence="1">Cilium basal body</location>
    </subcellularLocation>
</comment>
<dbReference type="InterPro" id="IPR029600">
    <property type="entry name" value="IFT81"/>
</dbReference>
<evidence type="ECO:0000256" key="8">
    <source>
        <dbReference type="ARBA" id="ARBA00023054"/>
    </source>
</evidence>
<feature type="domain" description="IFT81 calponin homology" evidence="17">
    <location>
        <begin position="3"/>
        <end position="124"/>
    </location>
</feature>
<dbReference type="GO" id="GO:0036064">
    <property type="term" value="C:ciliary basal body"/>
    <property type="evidence" value="ECO:0007669"/>
    <property type="project" value="TreeGrafter"/>
</dbReference>
<dbReference type="Gene3D" id="1.10.418.70">
    <property type="entry name" value="Intraflagellar transport protein 81, N-terminal domain"/>
    <property type="match status" value="1"/>
</dbReference>
<evidence type="ECO:0000256" key="4">
    <source>
        <dbReference type="ARBA" id="ARBA00022782"/>
    </source>
</evidence>
<keyword evidence="2" id="KW-0963">Cytoplasm</keyword>
<feature type="coiled-coil region" evidence="16">
    <location>
        <begin position="530"/>
        <end position="564"/>
    </location>
</feature>
<dbReference type="GO" id="GO:0007283">
    <property type="term" value="P:spermatogenesis"/>
    <property type="evidence" value="ECO:0007669"/>
    <property type="project" value="UniProtKB-KW"/>
</dbReference>
<keyword evidence="9" id="KW-0969">Cilium</keyword>
<dbReference type="GO" id="GO:0060271">
    <property type="term" value="P:cilium assembly"/>
    <property type="evidence" value="ECO:0007669"/>
    <property type="project" value="InterPro"/>
</dbReference>
<keyword evidence="5" id="KW-0970">Cilium biogenesis/degradation</keyword>
<keyword evidence="4" id="KW-0221">Differentiation</keyword>
<evidence type="ECO:0000256" key="12">
    <source>
        <dbReference type="ARBA" id="ARBA00043983"/>
    </source>
</evidence>
<dbReference type="PANTHER" id="PTHR15614">
    <property type="entry name" value="INTRAFLAGELLAR TRANSPORT PROTEIN 81 HOMOLOG"/>
    <property type="match status" value="1"/>
</dbReference>
<evidence type="ECO:0000256" key="9">
    <source>
        <dbReference type="ARBA" id="ARBA00023069"/>
    </source>
</evidence>
<proteinExistence type="inferred from homology"/>
<dbReference type="PhylomeDB" id="T1IZS5"/>
<evidence type="ECO:0000256" key="13">
    <source>
        <dbReference type="ARBA" id="ARBA00055755"/>
    </source>
</evidence>
<evidence type="ECO:0000256" key="5">
    <source>
        <dbReference type="ARBA" id="ARBA00022794"/>
    </source>
</evidence>
<keyword evidence="6" id="KW-0744">Spermatogenesis</keyword>
<dbReference type="HOGENOM" id="CLU_017012_1_0_1"/>
<dbReference type="EnsemblMetazoa" id="SMAR006760-RA">
    <property type="protein sequence ID" value="SMAR006760-PA"/>
    <property type="gene ID" value="SMAR006760"/>
</dbReference>
<keyword evidence="7" id="KW-0007">Acetylation</keyword>
<reference evidence="19" key="1">
    <citation type="submission" date="2011-05" db="EMBL/GenBank/DDBJ databases">
        <authorList>
            <person name="Richards S.R."/>
            <person name="Qu J."/>
            <person name="Jiang H."/>
            <person name="Jhangiani S.N."/>
            <person name="Agravi P."/>
            <person name="Goodspeed R."/>
            <person name="Gross S."/>
            <person name="Mandapat C."/>
            <person name="Jackson L."/>
            <person name="Mathew T."/>
            <person name="Pu L."/>
            <person name="Thornton R."/>
            <person name="Saada N."/>
            <person name="Wilczek-Boney K.B."/>
            <person name="Lee S."/>
            <person name="Kovar C."/>
            <person name="Wu Y."/>
            <person name="Scherer S.E."/>
            <person name="Worley K.C."/>
            <person name="Muzny D.M."/>
            <person name="Gibbs R."/>
        </authorList>
    </citation>
    <scope>NUCLEOTIDE SEQUENCE</scope>
    <source>
        <strain evidence="19">Brora</strain>
    </source>
</reference>
<dbReference type="eggNOG" id="ENOG502QSBR">
    <property type="taxonomic scope" value="Eukaryota"/>
</dbReference>
<dbReference type="EMBL" id="JH431723">
    <property type="status" value="NOT_ANNOTATED_CDS"/>
    <property type="molecule type" value="Genomic_DNA"/>
</dbReference>
<dbReference type="Pfam" id="PF18383">
    <property type="entry name" value="IFT81_CH"/>
    <property type="match status" value="1"/>
</dbReference>
<keyword evidence="10" id="KW-0206">Cytoskeleton</keyword>
<keyword evidence="19" id="KW-1185">Reference proteome</keyword>
<dbReference type="InterPro" id="IPR041146">
    <property type="entry name" value="IFT81_CH"/>
</dbReference>
<evidence type="ECO:0000256" key="15">
    <source>
        <dbReference type="ARBA" id="ARBA00079903"/>
    </source>
</evidence>
<evidence type="ECO:0000256" key="16">
    <source>
        <dbReference type="SAM" id="Coils"/>
    </source>
</evidence>
<evidence type="ECO:0000259" key="17">
    <source>
        <dbReference type="Pfam" id="PF18383"/>
    </source>
</evidence>
<accession>T1IZS5</accession>
<evidence type="ECO:0000256" key="2">
    <source>
        <dbReference type="ARBA" id="ARBA00022490"/>
    </source>
</evidence>
<feature type="coiled-coil region" evidence="16">
    <location>
        <begin position="595"/>
        <end position="622"/>
    </location>
</feature>
<reference evidence="18" key="2">
    <citation type="submission" date="2015-02" db="UniProtKB">
        <authorList>
            <consortium name="EnsemblMetazoa"/>
        </authorList>
    </citation>
    <scope>IDENTIFICATION</scope>
</reference>
<dbReference type="GO" id="GO:0042073">
    <property type="term" value="P:intraciliary transport"/>
    <property type="evidence" value="ECO:0007669"/>
    <property type="project" value="InterPro"/>
</dbReference>
<evidence type="ECO:0000256" key="6">
    <source>
        <dbReference type="ARBA" id="ARBA00022871"/>
    </source>
</evidence>
<dbReference type="GO" id="GO:0015631">
    <property type="term" value="F:tubulin binding"/>
    <property type="evidence" value="ECO:0007669"/>
    <property type="project" value="InterPro"/>
</dbReference>
<comment type="similarity">
    <text evidence="12">Belongs to the IFT81 family.</text>
</comment>
<evidence type="ECO:0000313" key="19">
    <source>
        <dbReference type="Proteomes" id="UP000014500"/>
    </source>
</evidence>
<organism evidence="18 19">
    <name type="scientific">Strigamia maritima</name>
    <name type="common">European centipede</name>
    <name type="synonym">Geophilus maritimus</name>
    <dbReference type="NCBI Taxonomy" id="126957"/>
    <lineage>
        <taxon>Eukaryota</taxon>
        <taxon>Metazoa</taxon>
        <taxon>Ecdysozoa</taxon>
        <taxon>Arthropoda</taxon>
        <taxon>Myriapoda</taxon>
        <taxon>Chilopoda</taxon>
        <taxon>Pleurostigmophora</taxon>
        <taxon>Geophilomorpha</taxon>
        <taxon>Linotaeniidae</taxon>
        <taxon>Strigamia</taxon>
    </lineage>
</organism>
<evidence type="ECO:0000256" key="10">
    <source>
        <dbReference type="ARBA" id="ARBA00023212"/>
    </source>
</evidence>
<feature type="coiled-coil region" evidence="16">
    <location>
        <begin position="173"/>
        <end position="252"/>
    </location>
</feature>
<dbReference type="OMA" id="WILTHME"/>